<organism evidence="1">
    <name type="scientific">Rhizophora mucronata</name>
    <name type="common">Asiatic mangrove</name>
    <dbReference type="NCBI Taxonomy" id="61149"/>
    <lineage>
        <taxon>Eukaryota</taxon>
        <taxon>Viridiplantae</taxon>
        <taxon>Streptophyta</taxon>
        <taxon>Embryophyta</taxon>
        <taxon>Tracheophyta</taxon>
        <taxon>Spermatophyta</taxon>
        <taxon>Magnoliopsida</taxon>
        <taxon>eudicotyledons</taxon>
        <taxon>Gunneridae</taxon>
        <taxon>Pentapetalae</taxon>
        <taxon>rosids</taxon>
        <taxon>fabids</taxon>
        <taxon>Malpighiales</taxon>
        <taxon>Rhizophoraceae</taxon>
        <taxon>Rhizophora</taxon>
    </lineage>
</organism>
<dbReference type="EMBL" id="GGEC01040024">
    <property type="protein sequence ID" value="MBX20508.1"/>
    <property type="molecule type" value="Transcribed_RNA"/>
</dbReference>
<protein>
    <submittedName>
        <fullName evidence="1">Uncharacterized protein</fullName>
    </submittedName>
</protein>
<reference evidence="1" key="1">
    <citation type="submission" date="2018-02" db="EMBL/GenBank/DDBJ databases">
        <title>Rhizophora mucronata_Transcriptome.</title>
        <authorList>
            <person name="Meera S.P."/>
            <person name="Sreeshan A."/>
            <person name="Augustine A."/>
        </authorList>
    </citation>
    <scope>NUCLEOTIDE SEQUENCE</scope>
    <source>
        <tissue evidence="1">Leaf</tissue>
    </source>
</reference>
<name>A0A2P2LRB2_RHIMU</name>
<evidence type="ECO:0000313" key="1">
    <source>
        <dbReference type="EMBL" id="MBX20508.1"/>
    </source>
</evidence>
<sequence length="33" mass="3639">MQDNCGERHPRHLWGGSSIITAGVKWNSSKTGQ</sequence>
<proteinExistence type="predicted"/>
<accession>A0A2P2LRB2</accession>
<dbReference type="AlphaFoldDB" id="A0A2P2LRB2"/>